<protein>
    <recommendedName>
        <fullName evidence="4">Crinkler effector protein N-terminal domain-containing protein</fullName>
    </recommendedName>
</protein>
<evidence type="ECO:0000256" key="3">
    <source>
        <dbReference type="ARBA" id="ARBA00022525"/>
    </source>
</evidence>
<keyword evidence="3" id="KW-0964">Secreted</keyword>
<organism evidence="5 6">
    <name type="scientific">Rhizophagus irregularis (strain DAOM 197198w)</name>
    <name type="common">Glomus intraradices</name>
    <dbReference type="NCBI Taxonomy" id="1432141"/>
    <lineage>
        <taxon>Eukaryota</taxon>
        <taxon>Fungi</taxon>
        <taxon>Fungi incertae sedis</taxon>
        <taxon>Mucoromycota</taxon>
        <taxon>Glomeromycotina</taxon>
        <taxon>Glomeromycetes</taxon>
        <taxon>Glomerales</taxon>
        <taxon>Glomeraceae</taxon>
        <taxon>Rhizophagus</taxon>
    </lineage>
</organism>
<evidence type="ECO:0000259" key="4">
    <source>
        <dbReference type="Pfam" id="PF20147"/>
    </source>
</evidence>
<comment type="caution">
    <text evidence="5">The sequence shown here is derived from an EMBL/GenBank/DDBJ whole genome shotgun (WGS) entry which is preliminary data.</text>
</comment>
<evidence type="ECO:0000256" key="2">
    <source>
        <dbReference type="ARBA" id="ARBA00004613"/>
    </source>
</evidence>
<evidence type="ECO:0000313" key="5">
    <source>
        <dbReference type="EMBL" id="EXX74808.1"/>
    </source>
</evidence>
<accession>A0A015N6J6</accession>
<evidence type="ECO:0000256" key="1">
    <source>
        <dbReference type="ARBA" id="ARBA00004340"/>
    </source>
</evidence>
<dbReference type="OrthoDB" id="2332854at2759"/>
<name>A0A015N6J6_RHIIW</name>
<dbReference type="EMBL" id="JEMT01012710">
    <property type="protein sequence ID" value="EXX74808.1"/>
    <property type="molecule type" value="Genomic_DNA"/>
</dbReference>
<dbReference type="Pfam" id="PF20147">
    <property type="entry name" value="Crinkler"/>
    <property type="match status" value="1"/>
</dbReference>
<gene>
    <name evidence="5" type="ORF">RirG_047630</name>
</gene>
<keyword evidence="6" id="KW-1185">Reference proteome</keyword>
<evidence type="ECO:0000313" key="6">
    <source>
        <dbReference type="Proteomes" id="UP000022910"/>
    </source>
</evidence>
<sequence length="159" mass="18459">MLSPSLRAQLGLRLGMRSWGRRAYRTAEILSPSLRAQLVLRLGMRSWGRRAYRTAEMLSPSLRARNLLVKVCRFRRRNRKLVGHLKKAIKMEKQIDFADVDADKLRLWKVEIPDDHDDQLRSLSLQNKDEVLATKKISKYFPVTPINVAQRGDQVTTSF</sequence>
<dbReference type="GO" id="GO:0043657">
    <property type="term" value="C:host cell"/>
    <property type="evidence" value="ECO:0007669"/>
    <property type="project" value="UniProtKB-SubCell"/>
</dbReference>
<reference evidence="5 6" key="1">
    <citation type="submission" date="2014-02" db="EMBL/GenBank/DDBJ databases">
        <title>Single nucleus genome sequencing reveals high similarity among nuclei of an endomycorrhizal fungus.</title>
        <authorList>
            <person name="Lin K."/>
            <person name="Geurts R."/>
            <person name="Zhang Z."/>
            <person name="Limpens E."/>
            <person name="Saunders D.G."/>
            <person name="Mu D."/>
            <person name="Pang E."/>
            <person name="Cao H."/>
            <person name="Cha H."/>
            <person name="Lin T."/>
            <person name="Zhou Q."/>
            <person name="Shang Y."/>
            <person name="Li Y."/>
            <person name="Ivanov S."/>
            <person name="Sharma T."/>
            <person name="Velzen R.V."/>
            <person name="Ruijter N.D."/>
            <person name="Aanen D.K."/>
            <person name="Win J."/>
            <person name="Kamoun S."/>
            <person name="Bisseling T."/>
            <person name="Huang S."/>
        </authorList>
    </citation>
    <scope>NUCLEOTIDE SEQUENCE [LARGE SCALE GENOMIC DNA]</scope>
    <source>
        <strain evidence="6">DAOM197198w</strain>
    </source>
</reference>
<dbReference type="HOGENOM" id="CLU_1661753_0_0_1"/>
<dbReference type="GO" id="GO:0005576">
    <property type="term" value="C:extracellular region"/>
    <property type="evidence" value="ECO:0007669"/>
    <property type="project" value="UniProtKB-SubCell"/>
</dbReference>
<proteinExistence type="predicted"/>
<comment type="subcellular location">
    <subcellularLocation>
        <location evidence="1">Host cell</location>
    </subcellularLocation>
    <subcellularLocation>
        <location evidence="2">Secreted</location>
    </subcellularLocation>
</comment>
<feature type="domain" description="Crinkler effector protein N-terminal" evidence="4">
    <location>
        <begin position="79"/>
        <end position="145"/>
    </location>
</feature>
<dbReference type="AlphaFoldDB" id="A0A015N6J6"/>
<dbReference type="InterPro" id="IPR045379">
    <property type="entry name" value="Crinkler_N"/>
</dbReference>
<dbReference type="Proteomes" id="UP000022910">
    <property type="component" value="Unassembled WGS sequence"/>
</dbReference>